<dbReference type="PANTHER" id="PTHR47944">
    <property type="entry name" value="CYTOCHROME P450 98A9"/>
    <property type="match status" value="1"/>
</dbReference>
<evidence type="ECO:0000313" key="11">
    <source>
        <dbReference type="Proteomes" id="UP000886520"/>
    </source>
</evidence>
<dbReference type="EMBL" id="JABFUD020000006">
    <property type="protein sequence ID" value="KAI5078597.1"/>
    <property type="molecule type" value="Genomic_DNA"/>
</dbReference>
<dbReference type="CDD" id="cd20618">
    <property type="entry name" value="CYP71_clan"/>
    <property type="match status" value="1"/>
</dbReference>
<proteinExistence type="inferred from homology"/>
<dbReference type="GO" id="GO:0044550">
    <property type="term" value="P:secondary metabolite biosynthetic process"/>
    <property type="evidence" value="ECO:0007669"/>
    <property type="project" value="UniProtKB-ARBA"/>
</dbReference>
<dbReference type="AlphaFoldDB" id="A0A9D4V427"/>
<evidence type="ECO:0000256" key="6">
    <source>
        <dbReference type="ARBA" id="ARBA00023004"/>
    </source>
</evidence>
<keyword evidence="7 9" id="KW-0503">Monooxygenase</keyword>
<dbReference type="OrthoDB" id="3934656at2759"/>
<evidence type="ECO:0000256" key="1">
    <source>
        <dbReference type="ARBA" id="ARBA00001971"/>
    </source>
</evidence>
<dbReference type="GO" id="GO:0016705">
    <property type="term" value="F:oxidoreductase activity, acting on paired donors, with incorporation or reduction of molecular oxygen"/>
    <property type="evidence" value="ECO:0007669"/>
    <property type="project" value="InterPro"/>
</dbReference>
<comment type="similarity">
    <text evidence="2 9">Belongs to the cytochrome P450 family.</text>
</comment>
<dbReference type="InterPro" id="IPR001128">
    <property type="entry name" value="Cyt_P450"/>
</dbReference>
<comment type="caution">
    <text evidence="10">The sequence shown here is derived from an EMBL/GenBank/DDBJ whole genome shotgun (WGS) entry which is preliminary data.</text>
</comment>
<evidence type="ECO:0000313" key="10">
    <source>
        <dbReference type="EMBL" id="KAI5078597.1"/>
    </source>
</evidence>
<sequence length="515" mass="57085">MAIVVGAYALVLVLGILSAAYWIIGAGIRASRGLNAAANRGGRFPPGPPSWPIIGHLHLLLKLPHRRLAKLSKQYGPIMGLRLGSKRAVVVSSPALARDILVTQDKIFANRPVLGLHSSLFYGSENSIVFGNSGPQWRKLRKICTMEFLNAKRQQELEHVRRHEVAALLLRIRKAGAAAPIPVRTYVADMAANIINRLLQSQAVSLSSACGNDMSLQELVQVMEHEVFPMIGDVIPWLKCLDVMKKLRMKHLHQKLDSILDAAIDQRKQLMQTSTHPTELPHDFLQALLSKEVSHTTLSQESLTNQEIKGVLTDMLAGAIHSSSVSVEWAMVELLRNPRCMQKLKHEIDSMVSKGAQVTDADLFNLSYLKNVVKEVMRLHPIAPLAGPRITYEESKVGHFNIPSNTQVYINVWAIGRDPKVWDMETCFYPERFEACDVDVKGQHFELLPFGSGRRICPGMNLGLSIVEVTIASLVANFQWELPEGQTCETIDLAEKSTIVLSKATPLIALAKLPL</sequence>
<dbReference type="GO" id="GO:0020037">
    <property type="term" value="F:heme binding"/>
    <property type="evidence" value="ECO:0007669"/>
    <property type="project" value="InterPro"/>
</dbReference>
<dbReference type="SUPFAM" id="SSF48264">
    <property type="entry name" value="Cytochrome P450"/>
    <property type="match status" value="1"/>
</dbReference>
<dbReference type="PANTHER" id="PTHR47944:SF4">
    <property type="entry name" value="OS09G0441700 PROTEIN"/>
    <property type="match status" value="1"/>
</dbReference>
<gene>
    <name evidence="10" type="ORF">GOP47_0006268</name>
</gene>
<dbReference type="Pfam" id="PF00067">
    <property type="entry name" value="p450"/>
    <property type="match status" value="1"/>
</dbReference>
<comment type="cofactor">
    <cofactor evidence="1 8">
        <name>heme</name>
        <dbReference type="ChEBI" id="CHEBI:30413"/>
    </cofactor>
</comment>
<organism evidence="10 11">
    <name type="scientific">Adiantum capillus-veneris</name>
    <name type="common">Maidenhair fern</name>
    <dbReference type="NCBI Taxonomy" id="13818"/>
    <lineage>
        <taxon>Eukaryota</taxon>
        <taxon>Viridiplantae</taxon>
        <taxon>Streptophyta</taxon>
        <taxon>Embryophyta</taxon>
        <taxon>Tracheophyta</taxon>
        <taxon>Polypodiopsida</taxon>
        <taxon>Polypodiidae</taxon>
        <taxon>Polypodiales</taxon>
        <taxon>Pteridineae</taxon>
        <taxon>Pteridaceae</taxon>
        <taxon>Vittarioideae</taxon>
        <taxon>Adiantum</taxon>
    </lineage>
</organism>
<dbReference type="GO" id="GO:0004497">
    <property type="term" value="F:monooxygenase activity"/>
    <property type="evidence" value="ECO:0007669"/>
    <property type="project" value="UniProtKB-KW"/>
</dbReference>
<dbReference type="InterPro" id="IPR036396">
    <property type="entry name" value="Cyt_P450_sf"/>
</dbReference>
<evidence type="ECO:0000256" key="5">
    <source>
        <dbReference type="ARBA" id="ARBA00023002"/>
    </source>
</evidence>
<protein>
    <recommendedName>
        <fullName evidence="12">Cytochrome P450</fullName>
    </recommendedName>
</protein>
<name>A0A9D4V427_ADICA</name>
<evidence type="ECO:0000256" key="2">
    <source>
        <dbReference type="ARBA" id="ARBA00010617"/>
    </source>
</evidence>
<accession>A0A9D4V427</accession>
<evidence type="ECO:0008006" key="12">
    <source>
        <dbReference type="Google" id="ProtNLM"/>
    </source>
</evidence>
<evidence type="ECO:0000256" key="4">
    <source>
        <dbReference type="ARBA" id="ARBA00022723"/>
    </source>
</evidence>
<keyword evidence="11" id="KW-1185">Reference proteome</keyword>
<keyword evidence="6 8" id="KW-0408">Iron</keyword>
<evidence type="ECO:0000256" key="3">
    <source>
        <dbReference type="ARBA" id="ARBA00022617"/>
    </source>
</evidence>
<dbReference type="PROSITE" id="PS00086">
    <property type="entry name" value="CYTOCHROME_P450"/>
    <property type="match status" value="1"/>
</dbReference>
<feature type="binding site" description="axial binding residue" evidence="8">
    <location>
        <position position="457"/>
    </location>
    <ligand>
        <name>heme</name>
        <dbReference type="ChEBI" id="CHEBI:30413"/>
    </ligand>
    <ligandPart>
        <name>Fe</name>
        <dbReference type="ChEBI" id="CHEBI:18248"/>
    </ligandPart>
</feature>
<keyword evidence="3 8" id="KW-0349">Heme</keyword>
<dbReference type="Proteomes" id="UP000886520">
    <property type="component" value="Chromosome 6"/>
</dbReference>
<dbReference type="FunFam" id="1.10.630.10:FF:000126">
    <property type="entry name" value="Predicted protein"/>
    <property type="match status" value="1"/>
</dbReference>
<dbReference type="InterPro" id="IPR017972">
    <property type="entry name" value="Cyt_P450_CS"/>
</dbReference>
<dbReference type="GO" id="GO:0005506">
    <property type="term" value="F:iron ion binding"/>
    <property type="evidence" value="ECO:0007669"/>
    <property type="project" value="InterPro"/>
</dbReference>
<evidence type="ECO:0000256" key="9">
    <source>
        <dbReference type="RuleBase" id="RU000461"/>
    </source>
</evidence>
<dbReference type="PRINTS" id="PR00463">
    <property type="entry name" value="EP450I"/>
</dbReference>
<keyword evidence="5 9" id="KW-0560">Oxidoreductase</keyword>
<dbReference type="PRINTS" id="PR00385">
    <property type="entry name" value="P450"/>
</dbReference>
<dbReference type="InterPro" id="IPR002401">
    <property type="entry name" value="Cyt_P450_E_grp-I"/>
</dbReference>
<dbReference type="Gene3D" id="1.10.630.10">
    <property type="entry name" value="Cytochrome P450"/>
    <property type="match status" value="1"/>
</dbReference>
<keyword evidence="4 8" id="KW-0479">Metal-binding</keyword>
<evidence type="ECO:0000256" key="8">
    <source>
        <dbReference type="PIRSR" id="PIRSR602401-1"/>
    </source>
</evidence>
<evidence type="ECO:0000256" key="7">
    <source>
        <dbReference type="ARBA" id="ARBA00023033"/>
    </source>
</evidence>
<reference evidence="10" key="1">
    <citation type="submission" date="2021-01" db="EMBL/GenBank/DDBJ databases">
        <title>Adiantum capillus-veneris genome.</title>
        <authorList>
            <person name="Fang Y."/>
            <person name="Liao Q."/>
        </authorList>
    </citation>
    <scope>NUCLEOTIDE SEQUENCE</scope>
    <source>
        <strain evidence="10">H3</strain>
        <tissue evidence="10">Leaf</tissue>
    </source>
</reference>